<dbReference type="Gene3D" id="3.40.50.720">
    <property type="entry name" value="NAD(P)-binding Rossmann-like Domain"/>
    <property type="match status" value="1"/>
</dbReference>
<dbReference type="Proteomes" id="UP000772181">
    <property type="component" value="Unassembled WGS sequence"/>
</dbReference>
<dbReference type="SUPFAM" id="SSF51735">
    <property type="entry name" value="NAD(P)-binding Rossmann-fold domains"/>
    <property type="match status" value="1"/>
</dbReference>
<dbReference type="InterPro" id="IPR002347">
    <property type="entry name" value="SDR_fam"/>
</dbReference>
<protein>
    <submittedName>
        <fullName evidence="4">SDR family NAD(P)-dependent oxidoreductase</fullName>
    </submittedName>
</protein>
<evidence type="ECO:0000313" key="5">
    <source>
        <dbReference type="Proteomes" id="UP000772181"/>
    </source>
</evidence>
<keyword evidence="2" id="KW-0560">Oxidoreductase</keyword>
<dbReference type="Pfam" id="PF00106">
    <property type="entry name" value="adh_short"/>
    <property type="match status" value="1"/>
</dbReference>
<evidence type="ECO:0000256" key="3">
    <source>
        <dbReference type="RuleBase" id="RU000363"/>
    </source>
</evidence>
<dbReference type="PROSITE" id="PS00061">
    <property type="entry name" value="ADH_SHORT"/>
    <property type="match status" value="1"/>
</dbReference>
<evidence type="ECO:0000313" key="4">
    <source>
        <dbReference type="EMBL" id="MBI4595581.1"/>
    </source>
</evidence>
<dbReference type="PRINTS" id="PR00080">
    <property type="entry name" value="SDRFAMILY"/>
</dbReference>
<dbReference type="AlphaFoldDB" id="A0A933GKL2"/>
<sequence length="290" mass="30862">MESERRLIVGKLDGKVAIVTGASRGIGKVVAQTFASEGAKVVCAARTVGEGEHFLGGSLSATVSEIQKAGGTALAVQTDVSDEESCSRLVEATKKAFGSVDVLVNDAVLSYFIPIKDYPIKKWVRAFAVNVHGPFMLSKMVLPDMMERRRGAIINISSGAAIGPGRGPYKKDQTEAGGTMYGATKAALERFTQGLAQEMYEYEITVAAVSPSLVVPTPGTVYHKLVTGFDDPKGEPPELMAKAILLLATEPLNKVSGRVTYSQLILKEFGWITDGRGRGIDSKGTGYSQI</sequence>
<evidence type="ECO:0000256" key="2">
    <source>
        <dbReference type="ARBA" id="ARBA00023002"/>
    </source>
</evidence>
<dbReference type="PANTHER" id="PTHR44196">
    <property type="entry name" value="DEHYDROGENASE/REDUCTASE SDR FAMILY MEMBER 7B"/>
    <property type="match status" value="1"/>
</dbReference>
<dbReference type="PANTHER" id="PTHR44196:SF1">
    <property type="entry name" value="DEHYDROGENASE_REDUCTASE SDR FAMILY MEMBER 7B"/>
    <property type="match status" value="1"/>
</dbReference>
<evidence type="ECO:0000256" key="1">
    <source>
        <dbReference type="ARBA" id="ARBA00006484"/>
    </source>
</evidence>
<organism evidence="4 5">
    <name type="scientific">Tectimicrobiota bacterium</name>
    <dbReference type="NCBI Taxonomy" id="2528274"/>
    <lineage>
        <taxon>Bacteria</taxon>
        <taxon>Pseudomonadati</taxon>
        <taxon>Nitrospinota/Tectimicrobiota group</taxon>
        <taxon>Candidatus Tectimicrobiota</taxon>
    </lineage>
</organism>
<dbReference type="GO" id="GO:0016020">
    <property type="term" value="C:membrane"/>
    <property type="evidence" value="ECO:0007669"/>
    <property type="project" value="TreeGrafter"/>
</dbReference>
<comment type="caution">
    <text evidence="4">The sequence shown here is derived from an EMBL/GenBank/DDBJ whole genome shotgun (WGS) entry which is preliminary data.</text>
</comment>
<dbReference type="PRINTS" id="PR00081">
    <property type="entry name" value="GDHRDH"/>
</dbReference>
<comment type="similarity">
    <text evidence="1 3">Belongs to the short-chain dehydrogenases/reductases (SDR) family.</text>
</comment>
<dbReference type="EMBL" id="JACQWF010000195">
    <property type="protein sequence ID" value="MBI4595581.1"/>
    <property type="molecule type" value="Genomic_DNA"/>
</dbReference>
<name>A0A933GKL2_UNCTE</name>
<reference evidence="4" key="1">
    <citation type="submission" date="2020-07" db="EMBL/GenBank/DDBJ databases">
        <title>Huge and variable diversity of episymbiotic CPR bacteria and DPANN archaea in groundwater ecosystems.</title>
        <authorList>
            <person name="He C.Y."/>
            <person name="Keren R."/>
            <person name="Whittaker M."/>
            <person name="Farag I.F."/>
            <person name="Doudna J."/>
            <person name="Cate J.H.D."/>
            <person name="Banfield J.F."/>
        </authorList>
    </citation>
    <scope>NUCLEOTIDE SEQUENCE</scope>
    <source>
        <strain evidence="4">NC_groundwater_1482_Ag_S-0.65um_47_24</strain>
    </source>
</reference>
<gene>
    <name evidence="4" type="ORF">HY730_04290</name>
</gene>
<proteinExistence type="inferred from homology"/>
<accession>A0A933GKL2</accession>
<dbReference type="InterPro" id="IPR036291">
    <property type="entry name" value="NAD(P)-bd_dom_sf"/>
</dbReference>
<dbReference type="InterPro" id="IPR020904">
    <property type="entry name" value="Sc_DH/Rdtase_CS"/>
</dbReference>
<dbReference type="GO" id="GO:0016491">
    <property type="term" value="F:oxidoreductase activity"/>
    <property type="evidence" value="ECO:0007669"/>
    <property type="project" value="UniProtKB-KW"/>
</dbReference>